<protein>
    <submittedName>
        <fullName evidence="1">Uncharacterized protein</fullName>
    </submittedName>
</protein>
<organism evidence="1 2">
    <name type="scientific">Oligella ureolytica</name>
    <dbReference type="NCBI Taxonomy" id="90244"/>
    <lineage>
        <taxon>Bacteria</taxon>
        <taxon>Pseudomonadati</taxon>
        <taxon>Pseudomonadota</taxon>
        <taxon>Betaproteobacteria</taxon>
        <taxon>Burkholderiales</taxon>
        <taxon>Alcaligenaceae</taxon>
        <taxon>Oligella</taxon>
    </lineage>
</organism>
<proteinExistence type="predicted"/>
<accession>A0A378XIM6</accession>
<gene>
    <name evidence="1" type="ORF">NCTC11997_02077</name>
</gene>
<sequence>MTRQSAHLDGWRQVSNRAKNDLSSYNCLILNALSFDNMNRFVTIKKLPEGVISVHAFLLGNSSLD</sequence>
<name>A0A378XIM6_9BURK</name>
<dbReference type="Proteomes" id="UP000254603">
    <property type="component" value="Unassembled WGS sequence"/>
</dbReference>
<dbReference type="EMBL" id="UGSB01000001">
    <property type="protein sequence ID" value="SUA56404.1"/>
    <property type="molecule type" value="Genomic_DNA"/>
</dbReference>
<evidence type="ECO:0000313" key="1">
    <source>
        <dbReference type="EMBL" id="SUA56404.1"/>
    </source>
</evidence>
<reference evidence="1 2" key="1">
    <citation type="submission" date="2018-06" db="EMBL/GenBank/DDBJ databases">
        <authorList>
            <consortium name="Pathogen Informatics"/>
            <person name="Doyle S."/>
        </authorList>
    </citation>
    <scope>NUCLEOTIDE SEQUENCE [LARGE SCALE GENOMIC DNA]</scope>
    <source>
        <strain evidence="1 2">NCTC11997</strain>
    </source>
</reference>
<dbReference type="STRING" id="1122619.GCA_000373745_02152"/>
<dbReference type="AlphaFoldDB" id="A0A378XIM6"/>
<evidence type="ECO:0000313" key="2">
    <source>
        <dbReference type="Proteomes" id="UP000254603"/>
    </source>
</evidence>